<comment type="caution">
    <text evidence="1">The sequence shown here is derived from an EMBL/GenBank/DDBJ whole genome shotgun (WGS) entry which is preliminary data.</text>
</comment>
<evidence type="ECO:0000313" key="1">
    <source>
        <dbReference type="EMBL" id="KAF7550389.1"/>
    </source>
</evidence>
<gene>
    <name evidence="1" type="ORF">G7Z17_g5743</name>
</gene>
<dbReference type="Proteomes" id="UP000722485">
    <property type="component" value="Unassembled WGS sequence"/>
</dbReference>
<dbReference type="AlphaFoldDB" id="A0A9P5HBH0"/>
<organism evidence="1 2">
    <name type="scientific">Cylindrodendrum hubeiense</name>
    <dbReference type="NCBI Taxonomy" id="595255"/>
    <lineage>
        <taxon>Eukaryota</taxon>
        <taxon>Fungi</taxon>
        <taxon>Dikarya</taxon>
        <taxon>Ascomycota</taxon>
        <taxon>Pezizomycotina</taxon>
        <taxon>Sordariomycetes</taxon>
        <taxon>Hypocreomycetidae</taxon>
        <taxon>Hypocreales</taxon>
        <taxon>Nectriaceae</taxon>
        <taxon>Cylindrodendrum</taxon>
    </lineage>
</organism>
<reference evidence="1" key="1">
    <citation type="submission" date="2020-03" db="EMBL/GenBank/DDBJ databases">
        <title>Draft Genome Sequence of Cylindrodendrum hubeiense.</title>
        <authorList>
            <person name="Buettner E."/>
            <person name="Kellner H."/>
        </authorList>
    </citation>
    <scope>NUCLEOTIDE SEQUENCE</scope>
    <source>
        <strain evidence="1">IHI 201604</strain>
    </source>
</reference>
<name>A0A9P5HBH0_9HYPO</name>
<protein>
    <submittedName>
        <fullName evidence="1">Uncharacterized protein</fullName>
    </submittedName>
</protein>
<evidence type="ECO:0000313" key="2">
    <source>
        <dbReference type="Proteomes" id="UP000722485"/>
    </source>
</evidence>
<accession>A0A9P5HBH0</accession>
<keyword evidence="2" id="KW-1185">Reference proteome</keyword>
<sequence length="79" mass="8713">MSSIAAAGPVTPSANWPTVCMSAYTIRTMHSSGGSVMAKSRPDEPYYSRRRLGHWRQDHAPGQSPTPQTNMLFILDTFT</sequence>
<dbReference type="EMBL" id="JAANBB010000099">
    <property type="protein sequence ID" value="KAF7550389.1"/>
    <property type="molecule type" value="Genomic_DNA"/>
</dbReference>
<proteinExistence type="predicted"/>